<keyword evidence="2" id="KW-1185">Reference proteome</keyword>
<protein>
    <submittedName>
        <fullName evidence="1">Uncharacterized protein</fullName>
    </submittedName>
</protein>
<accession>A0A4Q1CE98</accession>
<evidence type="ECO:0000313" key="2">
    <source>
        <dbReference type="Proteomes" id="UP000290204"/>
    </source>
</evidence>
<comment type="caution">
    <text evidence="1">The sequence shown here is derived from an EMBL/GenBank/DDBJ whole genome shotgun (WGS) entry which is preliminary data.</text>
</comment>
<name>A0A4Q1CE98_9BACT</name>
<dbReference type="AlphaFoldDB" id="A0A4Q1CE98"/>
<dbReference type="Proteomes" id="UP000290204">
    <property type="component" value="Unassembled WGS sequence"/>
</dbReference>
<reference evidence="1 2" key="1">
    <citation type="submission" date="2019-01" db="EMBL/GenBank/DDBJ databases">
        <title>Lacibacter sp. strain TTM-7.</title>
        <authorList>
            <person name="Chen W.-M."/>
        </authorList>
    </citation>
    <scope>NUCLEOTIDE SEQUENCE [LARGE SCALE GENOMIC DNA]</scope>
    <source>
        <strain evidence="1 2">TTM-7</strain>
    </source>
</reference>
<dbReference type="RefSeq" id="WP_129132475.1">
    <property type="nucleotide sequence ID" value="NZ_SDHW01000007.1"/>
</dbReference>
<evidence type="ECO:0000313" key="1">
    <source>
        <dbReference type="EMBL" id="RXK58046.1"/>
    </source>
</evidence>
<dbReference type="OrthoDB" id="1454177at2"/>
<gene>
    <name evidence="1" type="ORF">ESA94_18710</name>
</gene>
<organism evidence="1 2">
    <name type="scientific">Lacibacter luteus</name>
    <dbReference type="NCBI Taxonomy" id="2508719"/>
    <lineage>
        <taxon>Bacteria</taxon>
        <taxon>Pseudomonadati</taxon>
        <taxon>Bacteroidota</taxon>
        <taxon>Chitinophagia</taxon>
        <taxon>Chitinophagales</taxon>
        <taxon>Chitinophagaceae</taxon>
        <taxon>Lacibacter</taxon>
    </lineage>
</organism>
<proteinExistence type="predicted"/>
<sequence>MANANQKSELDKYRDIVIAGLDYTDMLMRKTPIQKHDGEIVNFGEELGSYFSDLKNHALTLHKKNKLSTLKRWFKDISEMSVATGNLDYQFYIETTTGHKVDLFGKLFEKIDKLIKVGQIKTDTQYRTISTMIDFLESYNPPDIERIKALDALQFAYSDQKKIRTNRKNNASIGWSLSANRNGKIKGGW</sequence>
<dbReference type="EMBL" id="SDHW01000007">
    <property type="protein sequence ID" value="RXK58046.1"/>
    <property type="molecule type" value="Genomic_DNA"/>
</dbReference>